<accession>A0A2S4HB08</accession>
<dbReference type="PANTHER" id="PTHR36529">
    <property type="entry name" value="SLL1095 PROTEIN"/>
    <property type="match status" value="1"/>
</dbReference>
<dbReference type="SUPFAM" id="SSF53448">
    <property type="entry name" value="Nucleotide-diphospho-sugar transferases"/>
    <property type="match status" value="1"/>
</dbReference>
<organism evidence="1 2">
    <name type="scientific">Zhongshania marina</name>
    <dbReference type="NCBI Taxonomy" id="2304603"/>
    <lineage>
        <taxon>Bacteria</taxon>
        <taxon>Pseudomonadati</taxon>
        <taxon>Pseudomonadota</taxon>
        <taxon>Gammaproteobacteria</taxon>
        <taxon>Cellvibrionales</taxon>
        <taxon>Spongiibacteraceae</taxon>
        <taxon>Zhongshania</taxon>
    </lineage>
</organism>
<sequence length="222" mass="23908">MTSVSSEVVSQKIRVQIIAKAPLAGFAKTRLIPALGADAAAALAEKMLLNIIRNCATVTEVDGVTVKSSLWMSPEPESPHWRCVNIPHNFERYAQQGEDLGERMACAFERGLVDACAVIVVGSDCPEIDASVLYWAATALQAHDACLVPCADGGYALIGLRKVEASVFADIPWSTDRVADLTRQRLAECGMSCAEYKLVHDIDVAEDLAYLPSDWPESTLGA</sequence>
<comment type="caution">
    <text evidence="1">The sequence shown here is derived from an EMBL/GenBank/DDBJ whole genome shotgun (WGS) entry which is preliminary data.</text>
</comment>
<dbReference type="NCBIfam" id="TIGR04282">
    <property type="entry name" value="glyco_like_cofC"/>
    <property type="match status" value="1"/>
</dbReference>
<reference evidence="1" key="1">
    <citation type="submission" date="2018-01" db="EMBL/GenBank/DDBJ databases">
        <authorList>
            <person name="Yu X.-D."/>
        </authorList>
    </citation>
    <scope>NUCLEOTIDE SEQUENCE</scope>
    <source>
        <strain evidence="1">ZX-21</strain>
    </source>
</reference>
<proteinExistence type="predicted"/>
<evidence type="ECO:0000313" key="2">
    <source>
        <dbReference type="Proteomes" id="UP000237222"/>
    </source>
</evidence>
<evidence type="ECO:0008006" key="3">
    <source>
        <dbReference type="Google" id="ProtNLM"/>
    </source>
</evidence>
<dbReference type="AlphaFoldDB" id="A0A2S4HB08"/>
<dbReference type="InterPro" id="IPR018641">
    <property type="entry name" value="Trfase_1_rSAM/seldom-assoc"/>
</dbReference>
<dbReference type="OrthoDB" id="9798250at2"/>
<dbReference type="RefSeq" id="WP_103685958.1">
    <property type="nucleotide sequence ID" value="NZ_PQGG01000043.1"/>
</dbReference>
<dbReference type="Gene3D" id="3.90.550.10">
    <property type="entry name" value="Spore Coat Polysaccharide Biosynthesis Protein SpsA, Chain A"/>
    <property type="match status" value="1"/>
</dbReference>
<evidence type="ECO:0000313" key="1">
    <source>
        <dbReference type="EMBL" id="POP51165.1"/>
    </source>
</evidence>
<protein>
    <recommendedName>
        <fullName evidence="3">Glycosyltransferase</fullName>
    </recommendedName>
</protein>
<dbReference type="InterPro" id="IPR029044">
    <property type="entry name" value="Nucleotide-diphossugar_trans"/>
</dbReference>
<gene>
    <name evidence="1" type="ORF">C0068_18530</name>
</gene>
<dbReference type="EMBL" id="PQGG01000043">
    <property type="protein sequence ID" value="POP51165.1"/>
    <property type="molecule type" value="Genomic_DNA"/>
</dbReference>
<name>A0A2S4HB08_9GAMM</name>
<dbReference type="Pfam" id="PF09837">
    <property type="entry name" value="DUF2064"/>
    <property type="match status" value="1"/>
</dbReference>
<dbReference type="PANTHER" id="PTHR36529:SF1">
    <property type="entry name" value="GLYCOSYLTRANSFERASE"/>
    <property type="match status" value="1"/>
</dbReference>
<dbReference type="Proteomes" id="UP000237222">
    <property type="component" value="Unassembled WGS sequence"/>
</dbReference>